<reference evidence="1 2" key="1">
    <citation type="journal article" date="2023" name="Hortic Res">
        <title>Pangenome of water caltrop reveals structural variations and asymmetric subgenome divergence after allopolyploidization.</title>
        <authorList>
            <person name="Zhang X."/>
            <person name="Chen Y."/>
            <person name="Wang L."/>
            <person name="Yuan Y."/>
            <person name="Fang M."/>
            <person name="Shi L."/>
            <person name="Lu R."/>
            <person name="Comes H.P."/>
            <person name="Ma Y."/>
            <person name="Chen Y."/>
            <person name="Huang G."/>
            <person name="Zhou Y."/>
            <person name="Zheng Z."/>
            <person name="Qiu Y."/>
        </authorList>
    </citation>
    <scope>NUCLEOTIDE SEQUENCE [LARGE SCALE GENOMIC DNA]</scope>
    <source>
        <strain evidence="1">F231</strain>
    </source>
</reference>
<comment type="caution">
    <text evidence="1">The sequence shown here is derived from an EMBL/GenBank/DDBJ whole genome shotgun (WGS) entry which is preliminary data.</text>
</comment>
<gene>
    <name evidence="1" type="ORF">SAY86_015013</name>
</gene>
<protein>
    <submittedName>
        <fullName evidence="1">Uncharacterized protein</fullName>
    </submittedName>
</protein>
<dbReference type="EMBL" id="JAXQNO010000022">
    <property type="protein sequence ID" value="KAK4767263.1"/>
    <property type="molecule type" value="Genomic_DNA"/>
</dbReference>
<sequence length="131" mass="14673">MSLPFSPSFFPTIKRNGDIPSDAFVVNVGDFRCDPADIEHRPMVNTENERITIAMFFNPRLDAEVGPAASLLNPANPAPFRRMDDDGRLCHGVLPTPYERKVIAKGTPNLINDRCQYKAPCSYVIHGHNYI</sequence>
<dbReference type="Proteomes" id="UP001346149">
    <property type="component" value="Unassembled WGS sequence"/>
</dbReference>
<dbReference type="SUPFAM" id="SSF51197">
    <property type="entry name" value="Clavaminate synthase-like"/>
    <property type="match status" value="1"/>
</dbReference>
<evidence type="ECO:0000313" key="2">
    <source>
        <dbReference type="Proteomes" id="UP001346149"/>
    </source>
</evidence>
<accession>A0AAN7KE11</accession>
<name>A0AAN7KE11_TRANT</name>
<organism evidence="1 2">
    <name type="scientific">Trapa natans</name>
    <name type="common">Water chestnut</name>
    <dbReference type="NCBI Taxonomy" id="22666"/>
    <lineage>
        <taxon>Eukaryota</taxon>
        <taxon>Viridiplantae</taxon>
        <taxon>Streptophyta</taxon>
        <taxon>Embryophyta</taxon>
        <taxon>Tracheophyta</taxon>
        <taxon>Spermatophyta</taxon>
        <taxon>Magnoliopsida</taxon>
        <taxon>eudicotyledons</taxon>
        <taxon>Gunneridae</taxon>
        <taxon>Pentapetalae</taxon>
        <taxon>rosids</taxon>
        <taxon>malvids</taxon>
        <taxon>Myrtales</taxon>
        <taxon>Lythraceae</taxon>
        <taxon>Trapa</taxon>
    </lineage>
</organism>
<dbReference type="Gene3D" id="2.60.120.330">
    <property type="entry name" value="B-lactam Antibiotic, Isopenicillin N Synthase, Chain"/>
    <property type="match status" value="1"/>
</dbReference>
<dbReference type="AlphaFoldDB" id="A0AAN7KE11"/>
<evidence type="ECO:0000313" key="1">
    <source>
        <dbReference type="EMBL" id="KAK4767263.1"/>
    </source>
</evidence>
<proteinExistence type="predicted"/>
<keyword evidence="2" id="KW-1185">Reference proteome</keyword>
<dbReference type="InterPro" id="IPR027443">
    <property type="entry name" value="IPNS-like_sf"/>
</dbReference>